<name>A0A1M6R6N1_9GAMM</name>
<dbReference type="Gene3D" id="3.40.190.10">
    <property type="entry name" value="Periplasmic binding protein-like II"/>
    <property type="match status" value="2"/>
</dbReference>
<proteinExistence type="inferred from homology"/>
<dbReference type="SUPFAM" id="SSF53850">
    <property type="entry name" value="Periplasmic binding protein-like II"/>
    <property type="match status" value="1"/>
</dbReference>
<keyword evidence="2 3" id="KW-0732">Signal</keyword>
<dbReference type="EMBL" id="FRAQ01000001">
    <property type="protein sequence ID" value="SHK28103.1"/>
    <property type="molecule type" value="Genomic_DNA"/>
</dbReference>
<comment type="similarity">
    <text evidence="1">Belongs to the bacterial solute-binding protein 3 family.</text>
</comment>
<evidence type="ECO:0000259" key="4">
    <source>
        <dbReference type="Pfam" id="PF00497"/>
    </source>
</evidence>
<feature type="signal peptide" evidence="3">
    <location>
        <begin position="1"/>
        <end position="20"/>
    </location>
</feature>
<dbReference type="OrthoDB" id="9768183at2"/>
<sequence>MQGLCALLLVLLFYSGAVTAENTLKVRVTDFPPNYYLDSEGHWKGISVELATRIIERAGYRPVFLDQPWERGLKSMRIGTLQYMTNLNKTRERSEYIDWIGPVLKGEMVLIVRDDNKDLPVASLDDLVKASRDRRKKFGYQSGVFYSEEFETRMKNDPAFAACFEAISQGELNYRKVANGRILGFFESRIATAHRIRHHPAYQNLAIHSFVLSTSELYHGVSRAGVDDNTLAQLRKAFKLLKNEGEIQKIVEQYK</sequence>
<accession>A0A1M6R6N1</accession>
<protein>
    <submittedName>
        <fullName evidence="5">ABC-type amino acid transport substrate-binding protein</fullName>
    </submittedName>
</protein>
<dbReference type="PANTHER" id="PTHR35936:SF25">
    <property type="entry name" value="ABC TRANSPORTER SUBSTRATE-BINDING PROTEIN"/>
    <property type="match status" value="1"/>
</dbReference>
<evidence type="ECO:0000313" key="5">
    <source>
        <dbReference type="EMBL" id="SHK28103.1"/>
    </source>
</evidence>
<gene>
    <name evidence="5" type="ORF">SAMN05216369_1334</name>
</gene>
<evidence type="ECO:0000313" key="6">
    <source>
        <dbReference type="Proteomes" id="UP000184497"/>
    </source>
</evidence>
<dbReference type="AlphaFoldDB" id="A0A1M6R6N1"/>
<dbReference type="Proteomes" id="UP000184497">
    <property type="component" value="Unassembled WGS sequence"/>
</dbReference>
<keyword evidence="6" id="KW-1185">Reference proteome</keyword>
<evidence type="ECO:0000256" key="2">
    <source>
        <dbReference type="ARBA" id="ARBA00022729"/>
    </source>
</evidence>
<dbReference type="InterPro" id="IPR001638">
    <property type="entry name" value="Solute-binding_3/MltF_N"/>
</dbReference>
<evidence type="ECO:0000256" key="1">
    <source>
        <dbReference type="ARBA" id="ARBA00010333"/>
    </source>
</evidence>
<dbReference type="Pfam" id="PF00497">
    <property type="entry name" value="SBP_bac_3"/>
    <property type="match status" value="1"/>
</dbReference>
<feature type="chain" id="PRO_5012612937" evidence="3">
    <location>
        <begin position="21"/>
        <end position="255"/>
    </location>
</feature>
<dbReference type="RefSeq" id="WP_072796393.1">
    <property type="nucleotide sequence ID" value="NZ_FRAQ01000001.1"/>
</dbReference>
<dbReference type="STRING" id="564117.SAMN05216369_1334"/>
<organism evidence="5 6">
    <name type="scientific">Marinobacter antarcticus</name>
    <dbReference type="NCBI Taxonomy" id="564117"/>
    <lineage>
        <taxon>Bacteria</taxon>
        <taxon>Pseudomonadati</taxon>
        <taxon>Pseudomonadota</taxon>
        <taxon>Gammaproteobacteria</taxon>
        <taxon>Pseudomonadales</taxon>
        <taxon>Marinobacteraceae</taxon>
        <taxon>Marinobacter</taxon>
    </lineage>
</organism>
<evidence type="ECO:0000256" key="3">
    <source>
        <dbReference type="SAM" id="SignalP"/>
    </source>
</evidence>
<dbReference type="PANTHER" id="PTHR35936">
    <property type="entry name" value="MEMBRANE-BOUND LYTIC MUREIN TRANSGLYCOSYLASE F"/>
    <property type="match status" value="1"/>
</dbReference>
<reference evidence="6" key="1">
    <citation type="submission" date="2016-11" db="EMBL/GenBank/DDBJ databases">
        <authorList>
            <person name="Varghese N."/>
            <person name="Submissions S."/>
        </authorList>
    </citation>
    <scope>NUCLEOTIDE SEQUENCE [LARGE SCALE GENOMIC DNA]</scope>
    <source>
        <strain evidence="6">CGMCC 1.10835</strain>
    </source>
</reference>
<feature type="domain" description="Solute-binding protein family 3/N-terminal" evidence="4">
    <location>
        <begin position="29"/>
        <end position="254"/>
    </location>
</feature>